<evidence type="ECO:0000256" key="1">
    <source>
        <dbReference type="SAM" id="MobiDB-lite"/>
    </source>
</evidence>
<keyword evidence="3" id="KW-1185">Reference proteome</keyword>
<reference evidence="2 3" key="1">
    <citation type="submission" date="2023-11" db="EMBL/GenBank/DDBJ databases">
        <title>Dfirmibasis_genome.</title>
        <authorList>
            <person name="Edelbroek B."/>
            <person name="Kjellin J."/>
            <person name="Jerlstrom-Hultqvist J."/>
            <person name="Soderbom F."/>
        </authorList>
    </citation>
    <scope>NUCLEOTIDE SEQUENCE [LARGE SCALE GENOMIC DNA]</scope>
    <source>
        <strain evidence="2 3">TNS-C-14</strain>
    </source>
</reference>
<feature type="region of interest" description="Disordered" evidence="1">
    <location>
        <begin position="1"/>
        <end position="62"/>
    </location>
</feature>
<accession>A0AAN7TWI2</accession>
<dbReference type="EMBL" id="JAVFKY010000005">
    <property type="protein sequence ID" value="KAK5576310.1"/>
    <property type="molecule type" value="Genomic_DNA"/>
</dbReference>
<proteinExistence type="predicted"/>
<sequence>MTSTHNLKEKFEEEIRQQKEGKGKKEKVWTPHSDSSYNKQTAVKFSGVQGGPPPKKSLSQLP</sequence>
<feature type="compositionally biased region" description="Polar residues" evidence="1">
    <location>
        <begin position="32"/>
        <end position="43"/>
    </location>
</feature>
<organism evidence="2 3">
    <name type="scientific">Dictyostelium firmibasis</name>
    <dbReference type="NCBI Taxonomy" id="79012"/>
    <lineage>
        <taxon>Eukaryota</taxon>
        <taxon>Amoebozoa</taxon>
        <taxon>Evosea</taxon>
        <taxon>Eumycetozoa</taxon>
        <taxon>Dictyostelia</taxon>
        <taxon>Dictyosteliales</taxon>
        <taxon>Dictyosteliaceae</taxon>
        <taxon>Dictyostelium</taxon>
    </lineage>
</organism>
<evidence type="ECO:0000313" key="2">
    <source>
        <dbReference type="EMBL" id="KAK5576310.1"/>
    </source>
</evidence>
<evidence type="ECO:0000313" key="3">
    <source>
        <dbReference type="Proteomes" id="UP001344447"/>
    </source>
</evidence>
<feature type="compositionally biased region" description="Basic and acidic residues" evidence="1">
    <location>
        <begin position="1"/>
        <end position="29"/>
    </location>
</feature>
<dbReference type="Proteomes" id="UP001344447">
    <property type="component" value="Unassembled WGS sequence"/>
</dbReference>
<dbReference type="AlphaFoldDB" id="A0AAN7TWI2"/>
<gene>
    <name evidence="2" type="ORF">RB653_007451</name>
</gene>
<protein>
    <submittedName>
        <fullName evidence="2">Uncharacterized protein</fullName>
    </submittedName>
</protein>
<comment type="caution">
    <text evidence="2">The sequence shown here is derived from an EMBL/GenBank/DDBJ whole genome shotgun (WGS) entry which is preliminary data.</text>
</comment>
<name>A0AAN7TWI2_9MYCE</name>